<dbReference type="Proteomes" id="UP000523007">
    <property type="component" value="Unassembled WGS sequence"/>
</dbReference>
<keyword evidence="3" id="KW-1185">Reference proteome</keyword>
<evidence type="ECO:0000313" key="3">
    <source>
        <dbReference type="Proteomes" id="UP000523007"/>
    </source>
</evidence>
<gene>
    <name evidence="2" type="ORF">F4561_001192</name>
</gene>
<dbReference type="AlphaFoldDB" id="A0A7W7W0X5"/>
<evidence type="ECO:0000256" key="1">
    <source>
        <dbReference type="SAM" id="Phobius"/>
    </source>
</evidence>
<evidence type="ECO:0000313" key="2">
    <source>
        <dbReference type="EMBL" id="MBB4930372.1"/>
    </source>
</evidence>
<comment type="caution">
    <text evidence="2">The sequence shown here is derived from an EMBL/GenBank/DDBJ whole genome shotgun (WGS) entry which is preliminary data.</text>
</comment>
<keyword evidence="1" id="KW-0812">Transmembrane</keyword>
<keyword evidence="1" id="KW-0472">Membrane</keyword>
<sequence>MTVFAVFIAITGTACLGAGLFIGRILPRRKGQDPIGVVNTQRRIQAEADLRDVQKEHDGTTRALERQRQICNACSRCTSGGA</sequence>
<name>A0A7W7W0X5_9ACTN</name>
<reference evidence="2 3" key="1">
    <citation type="submission" date="2020-08" db="EMBL/GenBank/DDBJ databases">
        <title>Sequencing the genomes of 1000 actinobacteria strains.</title>
        <authorList>
            <person name="Klenk H.-P."/>
        </authorList>
    </citation>
    <scope>NUCLEOTIDE SEQUENCE [LARGE SCALE GENOMIC DNA]</scope>
    <source>
        <strain evidence="2 3">DSM 102030</strain>
    </source>
</reference>
<protein>
    <submittedName>
        <fullName evidence="2">Uncharacterized protein</fullName>
    </submittedName>
</protein>
<dbReference type="RefSeq" id="WP_184575518.1">
    <property type="nucleotide sequence ID" value="NZ_JACHJT010000001.1"/>
</dbReference>
<organism evidence="2 3">
    <name type="scientific">Lipingzhangella halophila</name>
    <dbReference type="NCBI Taxonomy" id="1783352"/>
    <lineage>
        <taxon>Bacteria</taxon>
        <taxon>Bacillati</taxon>
        <taxon>Actinomycetota</taxon>
        <taxon>Actinomycetes</taxon>
        <taxon>Streptosporangiales</taxon>
        <taxon>Nocardiopsidaceae</taxon>
        <taxon>Lipingzhangella</taxon>
    </lineage>
</organism>
<feature type="transmembrane region" description="Helical" evidence="1">
    <location>
        <begin position="6"/>
        <end position="26"/>
    </location>
</feature>
<proteinExistence type="predicted"/>
<accession>A0A7W7W0X5</accession>
<dbReference type="EMBL" id="JACHJT010000001">
    <property type="protein sequence ID" value="MBB4930372.1"/>
    <property type="molecule type" value="Genomic_DNA"/>
</dbReference>
<keyword evidence="1" id="KW-1133">Transmembrane helix</keyword>